<organism evidence="6">
    <name type="scientific">Hymenolepis diminuta</name>
    <name type="common">Rat tapeworm</name>
    <dbReference type="NCBI Taxonomy" id="6216"/>
    <lineage>
        <taxon>Eukaryota</taxon>
        <taxon>Metazoa</taxon>
        <taxon>Spiralia</taxon>
        <taxon>Lophotrochozoa</taxon>
        <taxon>Platyhelminthes</taxon>
        <taxon>Cestoda</taxon>
        <taxon>Eucestoda</taxon>
        <taxon>Cyclophyllidea</taxon>
        <taxon>Hymenolepididae</taxon>
        <taxon>Hymenolepis</taxon>
    </lineage>
</organism>
<dbReference type="EMBL" id="CABIJS010000708">
    <property type="protein sequence ID" value="VUZ56831.1"/>
    <property type="molecule type" value="Genomic_DNA"/>
</dbReference>
<name>A0A0R3SW50_HYMDI</name>
<dbReference type="WBParaSite" id="HDID_0000986901-mRNA-1">
    <property type="protein sequence ID" value="HDID_0000986901-mRNA-1"/>
    <property type="gene ID" value="HDID_0000986901"/>
</dbReference>
<reference evidence="3 5" key="3">
    <citation type="submission" date="2019-07" db="EMBL/GenBank/DDBJ databases">
        <authorList>
            <person name="Jastrzebski P J."/>
            <person name="Paukszto L."/>
            <person name="Jastrzebski P J."/>
        </authorList>
    </citation>
    <scope>NUCLEOTIDE SEQUENCE [LARGE SCALE GENOMIC DNA]</scope>
    <source>
        <strain evidence="3 5">WMS-il1</strain>
    </source>
</reference>
<feature type="compositionally biased region" description="Polar residues" evidence="1">
    <location>
        <begin position="38"/>
        <end position="48"/>
    </location>
</feature>
<dbReference type="AlphaFoldDB" id="A0A0R3SW50"/>
<proteinExistence type="predicted"/>
<feature type="region of interest" description="Disordered" evidence="1">
    <location>
        <begin position="38"/>
        <end position="72"/>
    </location>
</feature>
<dbReference type="OrthoDB" id="6270786at2759"/>
<reference evidence="2 4" key="2">
    <citation type="submission" date="2018-11" db="EMBL/GenBank/DDBJ databases">
        <authorList>
            <consortium name="Pathogen Informatics"/>
        </authorList>
    </citation>
    <scope>NUCLEOTIDE SEQUENCE [LARGE SCALE GENOMIC DNA]</scope>
</reference>
<dbReference type="EMBL" id="UYSG01011425">
    <property type="protein sequence ID" value="VDL62286.1"/>
    <property type="molecule type" value="Genomic_DNA"/>
</dbReference>
<evidence type="ECO:0000313" key="3">
    <source>
        <dbReference type="EMBL" id="VUZ56831.1"/>
    </source>
</evidence>
<sequence>MNFLRETGRYIHRYFSSFYNNFKEDLYREFDWDTEQPNSPIDFNKSNVSSEEDSYDDEESDEEDSSVEDDSWSENQEKEMRCCLFCACFECCFCCKFPGKRFYDKVYYKCQTKIDGCPMACPTLIPRSVDEEWRFKGKYGGRFALCECLASPQYIVCLKYLDVILCPIFDVWDILKGIDFGYRRFRIQAYIHRHHEAEKGFKTFCV</sequence>
<evidence type="ECO:0000313" key="5">
    <source>
        <dbReference type="Proteomes" id="UP000321570"/>
    </source>
</evidence>
<evidence type="ECO:0000313" key="4">
    <source>
        <dbReference type="Proteomes" id="UP000274504"/>
    </source>
</evidence>
<evidence type="ECO:0000313" key="2">
    <source>
        <dbReference type="EMBL" id="VDL62286.1"/>
    </source>
</evidence>
<evidence type="ECO:0000313" key="6">
    <source>
        <dbReference type="WBParaSite" id="HDID_0000986901-mRNA-1"/>
    </source>
</evidence>
<keyword evidence="5" id="KW-1185">Reference proteome</keyword>
<reference evidence="6" key="1">
    <citation type="submission" date="2017-02" db="UniProtKB">
        <authorList>
            <consortium name="WormBaseParasite"/>
        </authorList>
    </citation>
    <scope>IDENTIFICATION</scope>
</reference>
<evidence type="ECO:0000256" key="1">
    <source>
        <dbReference type="SAM" id="MobiDB-lite"/>
    </source>
</evidence>
<dbReference type="Proteomes" id="UP000321570">
    <property type="component" value="Unassembled WGS sequence"/>
</dbReference>
<accession>A0A0R3SW50</accession>
<gene>
    <name evidence="2" type="ORF">HDID_LOCUS9867</name>
    <name evidence="3" type="ORF">WMSIL1_LOCUS14316</name>
</gene>
<dbReference type="Proteomes" id="UP000274504">
    <property type="component" value="Unassembled WGS sequence"/>
</dbReference>
<feature type="compositionally biased region" description="Acidic residues" evidence="1">
    <location>
        <begin position="50"/>
        <end position="72"/>
    </location>
</feature>
<protein>
    <submittedName>
        <fullName evidence="6">P2X purinoceptor 7-like</fullName>
    </submittedName>
</protein>